<dbReference type="RefSeq" id="WP_100082651.1">
    <property type="nucleotide sequence ID" value="NZ_LT608334.1"/>
</dbReference>
<dbReference type="InterPro" id="IPR036259">
    <property type="entry name" value="MFS_trans_sf"/>
</dbReference>
<organism evidence="8">
    <name type="scientific">uncultured Pleomorphomonas sp</name>
    <dbReference type="NCBI Taxonomy" id="442121"/>
    <lineage>
        <taxon>Bacteria</taxon>
        <taxon>Pseudomonadati</taxon>
        <taxon>Pseudomonadota</taxon>
        <taxon>Alphaproteobacteria</taxon>
        <taxon>Hyphomicrobiales</taxon>
        <taxon>Pleomorphomonadaceae</taxon>
        <taxon>Pleomorphomonas</taxon>
        <taxon>environmental samples</taxon>
    </lineage>
</organism>
<proteinExistence type="predicted"/>
<feature type="transmembrane region" description="Helical" evidence="6">
    <location>
        <begin position="147"/>
        <end position="166"/>
    </location>
</feature>
<feature type="transmembrane region" description="Helical" evidence="6">
    <location>
        <begin position="334"/>
        <end position="361"/>
    </location>
</feature>
<sequence>MANLQAVATDAAAIPRARWLRIIPAVIIVYIVAYMDRTNIAIAMAGGMSTELGMTASFAGLAAGIFFVGYIFLQIPGGQIAERLSAKTFIAGTIIVWGGVAALTGLVRTQNEMLLIRFVLGVAEGGVYPAILALIGHWFPNEEKARAIAFFQMNLAVASIITAPLSGWLIQSMGWREMFVVEGVLSLALLLIWVPMVADTPAKAKWLDPRERAWLDARFAEDKAKAVVVENVSVRTVVGDANLWKLVAIYFFFQVGFYGFALWMPVIIKQLTGSGMTTVGFLTALPYILCIAGQFFIASRCDQTMNRRRYTAIPMVGFAVCLTLSILLEGNMWVSYAMIVLCGFFLQAYAGPFWTLPPLLFPSNVVGGVRGTINALGNLGGFIGPFLVGYLTTAFSQEVGLSFLIAALVIASVLLYTLPKVTSKAPR</sequence>
<dbReference type="Gene3D" id="1.20.1250.20">
    <property type="entry name" value="MFS general substrate transporter like domains"/>
    <property type="match status" value="2"/>
</dbReference>
<evidence type="ECO:0000256" key="5">
    <source>
        <dbReference type="ARBA" id="ARBA00023136"/>
    </source>
</evidence>
<dbReference type="PROSITE" id="PS50850">
    <property type="entry name" value="MFS"/>
    <property type="match status" value="1"/>
</dbReference>
<dbReference type="CDD" id="cd17319">
    <property type="entry name" value="MFS_ExuT_GudP_like"/>
    <property type="match status" value="1"/>
</dbReference>
<keyword evidence="3 6" id="KW-0812">Transmembrane</keyword>
<dbReference type="AlphaFoldDB" id="A0A212LNK3"/>
<dbReference type="InterPro" id="IPR011701">
    <property type="entry name" value="MFS"/>
</dbReference>
<feature type="transmembrane region" description="Helical" evidence="6">
    <location>
        <begin position="399"/>
        <end position="418"/>
    </location>
</feature>
<evidence type="ECO:0000256" key="4">
    <source>
        <dbReference type="ARBA" id="ARBA00022989"/>
    </source>
</evidence>
<keyword evidence="5 6" id="KW-0472">Membrane</keyword>
<feature type="transmembrane region" description="Helical" evidence="6">
    <location>
        <begin position="373"/>
        <end position="393"/>
    </location>
</feature>
<feature type="transmembrane region" description="Helical" evidence="6">
    <location>
        <begin position="114"/>
        <end position="135"/>
    </location>
</feature>
<keyword evidence="2" id="KW-0813">Transport</keyword>
<protein>
    <submittedName>
        <fullName evidence="8">Major facilitator superfamily MFS-1</fullName>
    </submittedName>
</protein>
<reference evidence="8" key="1">
    <citation type="submission" date="2016-08" db="EMBL/GenBank/DDBJ databases">
        <authorList>
            <person name="Seilhamer J.J."/>
        </authorList>
    </citation>
    <scope>NUCLEOTIDE SEQUENCE</scope>
    <source>
        <strain evidence="8">86</strain>
    </source>
</reference>
<feature type="transmembrane region" description="Helical" evidence="6">
    <location>
        <begin position="276"/>
        <end position="298"/>
    </location>
</feature>
<dbReference type="Pfam" id="PF07690">
    <property type="entry name" value="MFS_1"/>
    <property type="match status" value="1"/>
</dbReference>
<dbReference type="SUPFAM" id="SSF103473">
    <property type="entry name" value="MFS general substrate transporter"/>
    <property type="match status" value="1"/>
</dbReference>
<dbReference type="GO" id="GO:0005886">
    <property type="term" value="C:plasma membrane"/>
    <property type="evidence" value="ECO:0007669"/>
    <property type="project" value="TreeGrafter"/>
</dbReference>
<dbReference type="InterPro" id="IPR020846">
    <property type="entry name" value="MFS_dom"/>
</dbReference>
<evidence type="ECO:0000256" key="2">
    <source>
        <dbReference type="ARBA" id="ARBA00022448"/>
    </source>
</evidence>
<dbReference type="GO" id="GO:0022857">
    <property type="term" value="F:transmembrane transporter activity"/>
    <property type="evidence" value="ECO:0007669"/>
    <property type="project" value="InterPro"/>
</dbReference>
<comment type="subcellular location">
    <subcellularLocation>
        <location evidence="1">Membrane</location>
        <topology evidence="1">Multi-pass membrane protein</topology>
    </subcellularLocation>
</comment>
<evidence type="ECO:0000256" key="3">
    <source>
        <dbReference type="ARBA" id="ARBA00022692"/>
    </source>
</evidence>
<gene>
    <name evidence="8" type="ORF">KL86PLE_90245</name>
</gene>
<feature type="transmembrane region" description="Helical" evidence="6">
    <location>
        <begin position="178"/>
        <end position="198"/>
    </location>
</feature>
<name>A0A212LNK3_9HYPH</name>
<feature type="transmembrane region" description="Helical" evidence="6">
    <location>
        <begin position="55"/>
        <end position="76"/>
    </location>
</feature>
<evidence type="ECO:0000259" key="7">
    <source>
        <dbReference type="PROSITE" id="PS50850"/>
    </source>
</evidence>
<feature type="transmembrane region" description="Helical" evidence="6">
    <location>
        <begin position="19"/>
        <end position="35"/>
    </location>
</feature>
<feature type="transmembrane region" description="Helical" evidence="6">
    <location>
        <begin position="88"/>
        <end position="108"/>
    </location>
</feature>
<dbReference type="EMBL" id="FMJD01000013">
    <property type="protein sequence ID" value="SCM79122.1"/>
    <property type="molecule type" value="Genomic_DNA"/>
</dbReference>
<feature type="transmembrane region" description="Helical" evidence="6">
    <location>
        <begin position="310"/>
        <end position="328"/>
    </location>
</feature>
<accession>A0A212LNK3</accession>
<feature type="domain" description="Major facilitator superfamily (MFS) profile" evidence="7">
    <location>
        <begin position="22"/>
        <end position="424"/>
    </location>
</feature>
<evidence type="ECO:0000256" key="6">
    <source>
        <dbReference type="SAM" id="Phobius"/>
    </source>
</evidence>
<dbReference type="PANTHER" id="PTHR43791:SF100">
    <property type="entry name" value="SUGAR TRANSPORTER"/>
    <property type="match status" value="1"/>
</dbReference>
<feature type="transmembrane region" description="Helical" evidence="6">
    <location>
        <begin position="243"/>
        <end position="264"/>
    </location>
</feature>
<evidence type="ECO:0000313" key="8">
    <source>
        <dbReference type="EMBL" id="SCM79122.1"/>
    </source>
</evidence>
<dbReference type="PANTHER" id="PTHR43791">
    <property type="entry name" value="PERMEASE-RELATED"/>
    <property type="match status" value="1"/>
</dbReference>
<keyword evidence="4 6" id="KW-1133">Transmembrane helix</keyword>
<evidence type="ECO:0000256" key="1">
    <source>
        <dbReference type="ARBA" id="ARBA00004141"/>
    </source>
</evidence>